<accession>D4RYX9</accession>
<sequence>MPSGWVVTNFETLLSYEQPTNYIVKNTNYNSEYETPVLTAGKSFILGYTDEKENIFSELPVIIFDDFTTESKFVDFPFKV</sequence>
<protein>
    <recommendedName>
        <fullName evidence="3">Type I restriction modification DNA specificity domain-containing protein</fullName>
    </recommendedName>
</protein>
<proteinExistence type="predicted"/>
<keyword evidence="2" id="KW-1185">Reference proteome</keyword>
<feature type="non-terminal residue" evidence="1">
    <location>
        <position position="80"/>
    </location>
</feature>
<organism evidence="1 2">
    <name type="scientific">Eshraghiella crossota DSM 2876</name>
    <dbReference type="NCBI Taxonomy" id="511680"/>
    <lineage>
        <taxon>Bacteria</taxon>
        <taxon>Bacillati</taxon>
        <taxon>Bacillota</taxon>
        <taxon>Clostridia</taxon>
        <taxon>Lachnospirales</taxon>
        <taxon>Lachnospiraceae</taxon>
        <taxon>Eshraghiella</taxon>
    </lineage>
</organism>
<evidence type="ECO:0008006" key="3">
    <source>
        <dbReference type="Google" id="ProtNLM"/>
    </source>
</evidence>
<dbReference type="AlphaFoldDB" id="D4RYX9"/>
<evidence type="ECO:0000313" key="1">
    <source>
        <dbReference type="EMBL" id="EFF68798.1"/>
    </source>
</evidence>
<dbReference type="eggNOG" id="COG0732">
    <property type="taxonomic scope" value="Bacteria"/>
</dbReference>
<gene>
    <name evidence="1" type="ORF">BUTYVIB_01043</name>
</gene>
<evidence type="ECO:0000313" key="2">
    <source>
        <dbReference type="Proteomes" id="UP000006238"/>
    </source>
</evidence>
<comment type="caution">
    <text evidence="1">The sequence shown here is derived from an EMBL/GenBank/DDBJ whole genome shotgun (WGS) entry which is preliminary data.</text>
</comment>
<reference evidence="1 2" key="1">
    <citation type="submission" date="2010-02" db="EMBL/GenBank/DDBJ databases">
        <authorList>
            <person name="Weinstock G."/>
            <person name="Sodergren E."/>
            <person name="Clifton S."/>
            <person name="Fulton L."/>
            <person name="Fulton B."/>
            <person name="Courtney L."/>
            <person name="Fronick C."/>
            <person name="Harrison M."/>
            <person name="Strong C."/>
            <person name="Farmer C."/>
            <person name="Delahaunty K."/>
            <person name="Markovic C."/>
            <person name="Hall O."/>
            <person name="Minx P."/>
            <person name="Tomlinson C."/>
            <person name="Mitreva M."/>
            <person name="Nelson J."/>
            <person name="Hou S."/>
            <person name="Wollam A."/>
            <person name="Pepin K.H."/>
            <person name="Johnson M."/>
            <person name="Bhonagiri V."/>
            <person name="Zhang X."/>
            <person name="Suruliraj S."/>
            <person name="Warren W."/>
            <person name="Chinwalla A."/>
            <person name="Mardis E.R."/>
            <person name="Wilson R.K."/>
        </authorList>
    </citation>
    <scope>NUCLEOTIDE SEQUENCE [LARGE SCALE GENOMIC DNA]</scope>
    <source>
        <strain evidence="1 2">DSM 2876</strain>
    </source>
</reference>
<dbReference type="EMBL" id="ABWN01000025">
    <property type="protein sequence ID" value="EFF68798.1"/>
    <property type="molecule type" value="Genomic_DNA"/>
</dbReference>
<name>D4RYX9_9FIRM</name>
<dbReference type="Proteomes" id="UP000006238">
    <property type="component" value="Unassembled WGS sequence"/>
</dbReference>
<dbReference type="HOGENOM" id="CLU_2595282_0_0_9"/>